<accession>A0A804UEY5</accession>
<dbReference type="AlphaFoldDB" id="A0A804UEY5"/>
<sequence>MADPGASVNIAARHHLASQLARQPPVTHTGWGVEEADGNKPTHPTPYQVFDAAASPNNEMLLMHDSGARRISIVVELHEVDFPLLLLCSVWMTLCCLRYNFPFLCLSNVNLNTLMNMFSVLGAGGGLGGRNASNGSGPPCLRRTRDVHAAIAREQLRQPHRRVAPALVSQARVTVAASPLAPPCSFAISHWTVDELGLPRSVIQDTMGGAFDPASWQTRFGVRMRQGLPPMQNHINHVTAVNCFLEVLHCE</sequence>
<dbReference type="Gramene" id="Zm00001eb330320_T001">
    <property type="protein sequence ID" value="Zm00001eb330320_P001"/>
    <property type="gene ID" value="Zm00001eb330320"/>
</dbReference>
<evidence type="ECO:0000313" key="2">
    <source>
        <dbReference type="Proteomes" id="UP000007305"/>
    </source>
</evidence>
<dbReference type="EnsemblPlants" id="Zm00001eb330320_T001">
    <property type="protein sequence ID" value="Zm00001eb330320_P001"/>
    <property type="gene ID" value="Zm00001eb330320"/>
</dbReference>
<reference evidence="1" key="3">
    <citation type="submission" date="2021-05" db="UniProtKB">
        <authorList>
            <consortium name="EnsemblPlants"/>
        </authorList>
    </citation>
    <scope>IDENTIFICATION</scope>
    <source>
        <strain evidence="1">cv. B73</strain>
    </source>
</reference>
<organism evidence="1 2">
    <name type="scientific">Zea mays</name>
    <name type="common">Maize</name>
    <dbReference type="NCBI Taxonomy" id="4577"/>
    <lineage>
        <taxon>Eukaryota</taxon>
        <taxon>Viridiplantae</taxon>
        <taxon>Streptophyta</taxon>
        <taxon>Embryophyta</taxon>
        <taxon>Tracheophyta</taxon>
        <taxon>Spermatophyta</taxon>
        <taxon>Magnoliopsida</taxon>
        <taxon>Liliopsida</taxon>
        <taxon>Poales</taxon>
        <taxon>Poaceae</taxon>
        <taxon>PACMAD clade</taxon>
        <taxon>Panicoideae</taxon>
        <taxon>Andropogonodae</taxon>
        <taxon>Andropogoneae</taxon>
        <taxon>Tripsacinae</taxon>
        <taxon>Zea</taxon>
    </lineage>
</organism>
<dbReference type="InParanoid" id="A0A804UEY5"/>
<keyword evidence="2" id="KW-1185">Reference proteome</keyword>
<evidence type="ECO:0000313" key="1">
    <source>
        <dbReference type="EnsemblPlants" id="Zm00001eb330320_P001"/>
    </source>
</evidence>
<proteinExistence type="predicted"/>
<reference evidence="1" key="2">
    <citation type="submission" date="2019-07" db="EMBL/GenBank/DDBJ databases">
        <authorList>
            <person name="Seetharam A."/>
            <person name="Woodhouse M."/>
            <person name="Cannon E."/>
        </authorList>
    </citation>
    <scope>NUCLEOTIDE SEQUENCE [LARGE SCALE GENOMIC DNA]</scope>
    <source>
        <strain evidence="1">cv. B73</strain>
    </source>
</reference>
<name>A0A804UEY5_MAIZE</name>
<dbReference type="Proteomes" id="UP000007305">
    <property type="component" value="Chromosome 7"/>
</dbReference>
<reference evidence="2" key="1">
    <citation type="submission" date="2015-12" db="EMBL/GenBank/DDBJ databases">
        <title>Update maize B73 reference genome by single molecule sequencing technologies.</title>
        <authorList>
            <consortium name="Maize Genome Sequencing Project"/>
            <person name="Ware D."/>
        </authorList>
    </citation>
    <scope>NUCLEOTIDE SEQUENCE [LARGE SCALE GENOMIC DNA]</scope>
    <source>
        <strain evidence="2">cv. B73</strain>
    </source>
</reference>
<protein>
    <submittedName>
        <fullName evidence="1">Uncharacterized protein</fullName>
    </submittedName>
</protein>